<evidence type="ECO:0000313" key="10">
    <source>
        <dbReference type="EMBL" id="PHM66785.1"/>
    </source>
</evidence>
<dbReference type="Pfam" id="PF13627">
    <property type="entry name" value="LptM_cons"/>
    <property type="match status" value="1"/>
</dbReference>
<keyword evidence="6" id="KW-0449">Lipoprotein</keyword>
<dbReference type="RefSeq" id="WP_241537915.1">
    <property type="nucleotide sequence ID" value="NZ_CAWNRH010000137.1"/>
</dbReference>
<comment type="similarity">
    <text evidence="7">Belongs to the LptM family.</text>
</comment>
<sequence length="71" mass="7546">MMNKQFRWSLAIITLLSVTGCGLKGPLYFPPAEPAAPQVSVNKTQPAGHVSQDSTSNKNDTSKNNISASAQ</sequence>
<evidence type="ECO:0000256" key="7">
    <source>
        <dbReference type="ARBA" id="ARBA00049647"/>
    </source>
</evidence>
<dbReference type="GO" id="GO:0009279">
    <property type="term" value="C:cell outer membrane"/>
    <property type="evidence" value="ECO:0007669"/>
    <property type="project" value="UniProtKB-SubCell"/>
</dbReference>
<comment type="subcellular location">
    <subcellularLocation>
        <location evidence="1">Cell outer membrane</location>
        <topology evidence="1">Lipid-anchor</topology>
    </subcellularLocation>
</comment>
<proteinExistence type="inferred from homology"/>
<reference evidence="10 11" key="1">
    <citation type="journal article" date="2017" name="Nat. Microbiol.">
        <title>Natural product diversity associated with the nematode symbionts Photorhabdus and Xenorhabdus.</title>
        <authorList>
            <person name="Tobias N.J."/>
            <person name="Wolff H."/>
            <person name="Djahanschiri B."/>
            <person name="Grundmann F."/>
            <person name="Kronenwerth M."/>
            <person name="Shi Y.M."/>
            <person name="Simonyi S."/>
            <person name="Grun P."/>
            <person name="Shapiro-Ilan D."/>
            <person name="Pidot S.J."/>
            <person name="Stinear T.P."/>
            <person name="Ebersberger I."/>
            <person name="Bode H.B."/>
        </authorList>
    </citation>
    <scope>NUCLEOTIDE SEQUENCE [LARGE SCALE GENOMIC DNA]</scope>
    <source>
        <strain evidence="10 11">DSM 17904</strain>
    </source>
</reference>
<keyword evidence="3" id="KW-0472">Membrane</keyword>
<evidence type="ECO:0000256" key="9">
    <source>
        <dbReference type="SAM" id="MobiDB-lite"/>
    </source>
</evidence>
<dbReference type="InterPro" id="IPR032831">
    <property type="entry name" value="LptM_cons"/>
</dbReference>
<evidence type="ECO:0000256" key="5">
    <source>
        <dbReference type="ARBA" id="ARBA00023237"/>
    </source>
</evidence>
<evidence type="ECO:0000256" key="8">
    <source>
        <dbReference type="ARBA" id="ARBA00049730"/>
    </source>
</evidence>
<evidence type="ECO:0000256" key="3">
    <source>
        <dbReference type="ARBA" id="ARBA00023136"/>
    </source>
</evidence>
<evidence type="ECO:0000256" key="4">
    <source>
        <dbReference type="ARBA" id="ARBA00023139"/>
    </source>
</evidence>
<dbReference type="EMBL" id="NJAJ01000006">
    <property type="protein sequence ID" value="PHM66785.1"/>
    <property type="molecule type" value="Genomic_DNA"/>
</dbReference>
<dbReference type="AlphaFoldDB" id="A0A2D0KTY7"/>
<keyword evidence="5" id="KW-0998">Cell outer membrane</keyword>
<organism evidence="10 11">
    <name type="scientific">Xenorhabdus stockiae</name>
    <dbReference type="NCBI Taxonomy" id="351614"/>
    <lineage>
        <taxon>Bacteria</taxon>
        <taxon>Pseudomonadati</taxon>
        <taxon>Pseudomonadota</taxon>
        <taxon>Gammaproteobacteria</taxon>
        <taxon>Enterobacterales</taxon>
        <taxon>Morganellaceae</taxon>
        <taxon>Xenorhabdus</taxon>
    </lineage>
</organism>
<accession>A0A2D0KTY7</accession>
<dbReference type="PROSITE" id="PS51257">
    <property type="entry name" value="PROKAR_LIPOPROTEIN"/>
    <property type="match status" value="1"/>
</dbReference>
<dbReference type="NCBIfam" id="NF047847">
    <property type="entry name" value="SS_mature_LptM"/>
    <property type="match status" value="1"/>
</dbReference>
<gene>
    <name evidence="10" type="ORF">Xsto_00802</name>
</gene>
<feature type="compositionally biased region" description="Low complexity" evidence="9">
    <location>
        <begin position="53"/>
        <end position="71"/>
    </location>
</feature>
<evidence type="ECO:0000256" key="1">
    <source>
        <dbReference type="ARBA" id="ARBA00004459"/>
    </source>
</evidence>
<keyword evidence="4" id="KW-0564">Palmitate</keyword>
<protein>
    <recommendedName>
        <fullName evidence="8">LPS-assembly lipoprotein LptM</fullName>
    </recommendedName>
</protein>
<comment type="caution">
    <text evidence="10">The sequence shown here is derived from an EMBL/GenBank/DDBJ whole genome shotgun (WGS) entry which is preliminary data.</text>
</comment>
<evidence type="ECO:0000256" key="6">
    <source>
        <dbReference type="ARBA" id="ARBA00023288"/>
    </source>
</evidence>
<name>A0A2D0KTY7_9GAMM</name>
<keyword evidence="2" id="KW-0732">Signal</keyword>
<feature type="region of interest" description="Disordered" evidence="9">
    <location>
        <begin position="32"/>
        <end position="71"/>
    </location>
</feature>
<dbReference type="Proteomes" id="UP000222366">
    <property type="component" value="Unassembled WGS sequence"/>
</dbReference>
<evidence type="ECO:0000313" key="11">
    <source>
        <dbReference type="Proteomes" id="UP000222366"/>
    </source>
</evidence>
<evidence type="ECO:0000256" key="2">
    <source>
        <dbReference type="ARBA" id="ARBA00022729"/>
    </source>
</evidence>
<keyword evidence="11" id="KW-1185">Reference proteome</keyword>